<comment type="caution">
    <text evidence="1">The sequence shown here is derived from an EMBL/GenBank/DDBJ whole genome shotgun (WGS) entry which is preliminary data.</text>
</comment>
<proteinExistence type="predicted"/>
<protein>
    <submittedName>
        <fullName evidence="1">Uncharacterized protein</fullName>
    </submittedName>
</protein>
<sequence>MTDTEPTGLPVPVQPVEPDPFVAYADPELAARISEGLHDLAELVEKHPELATRLRYQLCDLAAAVGADQLAAICDTAAGLGATRHMPAVGDVGGFDRVVLRWADDAVGLLVTSPQPVHDPARLR</sequence>
<evidence type="ECO:0000313" key="1">
    <source>
        <dbReference type="EMBL" id="MFC5993521.1"/>
    </source>
</evidence>
<reference evidence="2" key="1">
    <citation type="journal article" date="2019" name="Int. J. Syst. Evol. Microbiol.">
        <title>The Global Catalogue of Microorganisms (GCM) 10K type strain sequencing project: providing services to taxonomists for standard genome sequencing and annotation.</title>
        <authorList>
            <consortium name="The Broad Institute Genomics Platform"/>
            <consortium name="The Broad Institute Genome Sequencing Center for Infectious Disease"/>
            <person name="Wu L."/>
            <person name="Ma J."/>
        </authorList>
    </citation>
    <scope>NUCLEOTIDE SEQUENCE [LARGE SCALE GENOMIC DNA]</scope>
    <source>
        <strain evidence="2">CCM 8391</strain>
    </source>
</reference>
<dbReference type="EMBL" id="JBHSQW010000009">
    <property type="protein sequence ID" value="MFC5993521.1"/>
    <property type="molecule type" value="Genomic_DNA"/>
</dbReference>
<dbReference type="Proteomes" id="UP001596302">
    <property type="component" value="Unassembled WGS sequence"/>
</dbReference>
<gene>
    <name evidence="1" type="ORF">ACFQE5_04735</name>
</gene>
<organism evidence="1 2">
    <name type="scientific">Pseudonocardia hispaniensis</name>
    <dbReference type="NCBI Taxonomy" id="904933"/>
    <lineage>
        <taxon>Bacteria</taxon>
        <taxon>Bacillati</taxon>
        <taxon>Actinomycetota</taxon>
        <taxon>Actinomycetes</taxon>
        <taxon>Pseudonocardiales</taxon>
        <taxon>Pseudonocardiaceae</taxon>
        <taxon>Pseudonocardia</taxon>
    </lineage>
</organism>
<evidence type="ECO:0000313" key="2">
    <source>
        <dbReference type="Proteomes" id="UP001596302"/>
    </source>
</evidence>
<dbReference type="RefSeq" id="WP_379583165.1">
    <property type="nucleotide sequence ID" value="NZ_JBHSQW010000009.1"/>
</dbReference>
<keyword evidence="2" id="KW-1185">Reference proteome</keyword>
<accession>A0ABW1IYG2</accession>
<name>A0ABW1IYG2_9PSEU</name>